<dbReference type="OrthoDB" id="5378430at2759"/>
<accession>A0A0U5FNI3</accession>
<dbReference type="EMBL" id="CDMC01000001">
    <property type="protein sequence ID" value="CEL01010.1"/>
    <property type="molecule type" value="Genomic_DNA"/>
</dbReference>
<proteinExistence type="predicted"/>
<organism evidence="1 2">
    <name type="scientific">Aspergillus calidoustus</name>
    <dbReference type="NCBI Taxonomy" id="454130"/>
    <lineage>
        <taxon>Eukaryota</taxon>
        <taxon>Fungi</taxon>
        <taxon>Dikarya</taxon>
        <taxon>Ascomycota</taxon>
        <taxon>Pezizomycotina</taxon>
        <taxon>Eurotiomycetes</taxon>
        <taxon>Eurotiomycetidae</taxon>
        <taxon>Eurotiales</taxon>
        <taxon>Aspergillaceae</taxon>
        <taxon>Aspergillus</taxon>
        <taxon>Aspergillus subgen. Nidulantes</taxon>
    </lineage>
</organism>
<gene>
    <name evidence="1" type="ORF">ASPCAL00602</name>
</gene>
<keyword evidence="2" id="KW-1185">Reference proteome</keyword>
<sequence length="124" mass="14126">MPDMMVQLAVINSTLTPTWDNLENHTATLIRTAYMNSWDALHSSFDYNATRTVTLEQAEQRLQASVSFARLFGRLGVTLLLPVSGILVRHMQMQRERAMIVDEVAILLTDPGEVVERNLRLWRG</sequence>
<dbReference type="Proteomes" id="UP000054771">
    <property type="component" value="Unassembled WGS sequence"/>
</dbReference>
<dbReference type="STRING" id="454130.A0A0U5FNI3"/>
<evidence type="ECO:0000313" key="1">
    <source>
        <dbReference type="EMBL" id="CEL01010.1"/>
    </source>
</evidence>
<evidence type="ECO:0000313" key="2">
    <source>
        <dbReference type="Proteomes" id="UP000054771"/>
    </source>
</evidence>
<dbReference type="AlphaFoldDB" id="A0A0U5FNI3"/>
<name>A0A0U5FNI3_ASPCI</name>
<protein>
    <submittedName>
        <fullName evidence="1">Uncharacterized protein</fullName>
    </submittedName>
</protein>
<reference evidence="2" key="1">
    <citation type="journal article" date="2016" name="Genome Announc.">
        <title>Draft genome sequences of fungus Aspergillus calidoustus.</title>
        <authorList>
            <person name="Horn F."/>
            <person name="Linde J."/>
            <person name="Mattern D.J."/>
            <person name="Walther G."/>
            <person name="Guthke R."/>
            <person name="Scherlach K."/>
            <person name="Martin K."/>
            <person name="Brakhage A.A."/>
            <person name="Petzke L."/>
            <person name="Valiante V."/>
        </authorList>
    </citation>
    <scope>NUCLEOTIDE SEQUENCE [LARGE SCALE GENOMIC DNA]</scope>
    <source>
        <strain evidence="2">SF006504</strain>
    </source>
</reference>